<dbReference type="InterPro" id="IPR038765">
    <property type="entry name" value="Papain-like_cys_pep_sf"/>
</dbReference>
<evidence type="ECO:0000313" key="3">
    <source>
        <dbReference type="Proteomes" id="UP000008555"/>
    </source>
</evidence>
<dbReference type="InterPro" id="IPR002931">
    <property type="entry name" value="Transglutaminase-like"/>
</dbReference>
<proteinExistence type="predicted"/>
<gene>
    <name evidence="2" type="ordered locus">CBUD_1017</name>
</gene>
<accession>A9KG51</accession>
<dbReference type="SMART" id="SM00460">
    <property type="entry name" value="TGc"/>
    <property type="match status" value="1"/>
</dbReference>
<organism evidence="2 3">
    <name type="scientific">Coxiella burnetii (strain Dugway 5J108-111)</name>
    <dbReference type="NCBI Taxonomy" id="434922"/>
    <lineage>
        <taxon>Bacteria</taxon>
        <taxon>Pseudomonadati</taxon>
        <taxon>Pseudomonadota</taxon>
        <taxon>Gammaproteobacteria</taxon>
        <taxon>Legionellales</taxon>
        <taxon>Coxiellaceae</taxon>
        <taxon>Coxiella</taxon>
    </lineage>
</organism>
<evidence type="ECO:0000313" key="2">
    <source>
        <dbReference type="EMBL" id="ABS78033.1"/>
    </source>
</evidence>
<dbReference type="SUPFAM" id="SSF54001">
    <property type="entry name" value="Cysteine proteinases"/>
    <property type="match status" value="1"/>
</dbReference>
<reference evidence="2 3" key="1">
    <citation type="journal article" date="2009" name="Infect. Immun.">
        <title>Comparative genomics reveal extensive transposon-mediated genomic plasticity and diversity among potential effector proteins within the genus Coxiella.</title>
        <authorList>
            <person name="Beare P.A."/>
            <person name="Unsworth N."/>
            <person name="Andoh M."/>
            <person name="Voth D.E."/>
            <person name="Omsland A."/>
            <person name="Gilk S.D."/>
            <person name="Williams K.P."/>
            <person name="Sobral B.W."/>
            <person name="Kupko J.J.III."/>
            <person name="Porcella S.F."/>
            <person name="Samuel J.E."/>
            <person name="Heinzen R.A."/>
        </authorList>
    </citation>
    <scope>NUCLEOTIDE SEQUENCE [LARGE SCALE GENOMIC DNA]</scope>
    <source>
        <strain evidence="2 3">Dugway 5J108-111</strain>
    </source>
</reference>
<protein>
    <recommendedName>
        <fullName evidence="1">Transglutaminase-like domain-containing protein</fullName>
    </recommendedName>
</protein>
<dbReference type="Proteomes" id="UP000008555">
    <property type="component" value="Chromosome"/>
</dbReference>
<dbReference type="EMBL" id="CP000733">
    <property type="protein sequence ID" value="ABS78033.1"/>
    <property type="molecule type" value="Genomic_DNA"/>
</dbReference>
<name>A9KG51_COXBN</name>
<dbReference type="HOGENOM" id="CLU_064712_0_0_6"/>
<dbReference type="Gene3D" id="3.10.620.30">
    <property type="match status" value="1"/>
</dbReference>
<dbReference type="AlphaFoldDB" id="A9KG51"/>
<feature type="domain" description="Transglutaminase-like" evidence="1">
    <location>
        <begin position="88"/>
        <end position="152"/>
    </location>
</feature>
<dbReference type="Pfam" id="PF01841">
    <property type="entry name" value="Transglut_core"/>
    <property type="match status" value="1"/>
</dbReference>
<dbReference type="KEGG" id="cbd:CBUD_1017"/>
<evidence type="ECO:0000259" key="1">
    <source>
        <dbReference type="SMART" id="SM00460"/>
    </source>
</evidence>
<dbReference type="RefSeq" id="WP_011996876.1">
    <property type="nucleotide sequence ID" value="NC_009727.1"/>
</dbReference>
<sequence>MNFYEFYKKQSSITDPKSFSYLFKSLPNDPASIKVVLQGLILHFWDGGFYEYKIPLRRLFDIEIRYVEKILEKLTQLDNSDLSQARPLNKRVVGSCRDYATLFCAILRYHGIPARTRVAFSAFYFKHFNHDEVVLEYWNELKQKWCLVDPRVTEIHIKQQKLIIDFDLLDVPRDQLIVPWLAWQMVRRNPALADEFCGGDRTKNKGMWYIRDRLIQDFAALNSVEMQLWDVWGLMFKDRAIENDEDQLLFLDHLAELTLDPEKYFESIRELYQRDSRVNVPQKIKSFSPVYKEKEIILAF</sequence>